<organism evidence="1 2">
    <name type="scientific">Geodia barretti</name>
    <name type="common">Barrett's horny sponge</name>
    <dbReference type="NCBI Taxonomy" id="519541"/>
    <lineage>
        <taxon>Eukaryota</taxon>
        <taxon>Metazoa</taxon>
        <taxon>Porifera</taxon>
        <taxon>Demospongiae</taxon>
        <taxon>Heteroscleromorpha</taxon>
        <taxon>Tetractinellida</taxon>
        <taxon>Astrophorina</taxon>
        <taxon>Geodiidae</taxon>
        <taxon>Geodia</taxon>
    </lineage>
</organism>
<name>A0AA35WJQ8_GEOBA</name>
<keyword evidence="2" id="KW-1185">Reference proteome</keyword>
<dbReference type="EMBL" id="CASHTH010001984">
    <property type="protein sequence ID" value="CAI8022929.1"/>
    <property type="molecule type" value="Genomic_DNA"/>
</dbReference>
<dbReference type="SUPFAM" id="SSF49899">
    <property type="entry name" value="Concanavalin A-like lectins/glucanases"/>
    <property type="match status" value="1"/>
</dbReference>
<proteinExistence type="predicted"/>
<reference evidence="1" key="1">
    <citation type="submission" date="2023-03" db="EMBL/GenBank/DDBJ databases">
        <authorList>
            <person name="Steffen K."/>
            <person name="Cardenas P."/>
        </authorList>
    </citation>
    <scope>NUCLEOTIDE SEQUENCE</scope>
</reference>
<dbReference type="Proteomes" id="UP001174909">
    <property type="component" value="Unassembled WGS sequence"/>
</dbReference>
<dbReference type="Pfam" id="PF13385">
    <property type="entry name" value="Laminin_G_3"/>
    <property type="match status" value="1"/>
</dbReference>
<protein>
    <recommendedName>
        <fullName evidence="3">LamG domain-containing protein</fullName>
    </recommendedName>
</protein>
<sequence length="282" mass="30881">MNSHARLLGYWSFDNKNDVGRDLSPNKNHGELKGGAEWIGRGKVGGALKLVEAADSYLEVPHADSLNVKDQVTLMCWVQFANPGDLTGTGRDMSLIWKNGPPGDKRFLTAYALRIVRPHTKFGSFTFDATMTQGRAAAADPDFLDAADAGKTWFHVAGVADGTKIRVYRNGKQTAEADQRGEFQISEHPLTIGFDLRAAKAEARRDQLGYVDGLMDEVVVIDKALAPADIKAAMELGEKGDTLESFQPVFAVEPEGKLATKWAENQSQEVRSERAVHKRAIP</sequence>
<dbReference type="InterPro" id="IPR013320">
    <property type="entry name" value="ConA-like_dom_sf"/>
</dbReference>
<evidence type="ECO:0000313" key="2">
    <source>
        <dbReference type="Proteomes" id="UP001174909"/>
    </source>
</evidence>
<accession>A0AA35WJQ8</accession>
<dbReference type="Gene3D" id="2.60.120.200">
    <property type="match status" value="1"/>
</dbReference>
<dbReference type="AlphaFoldDB" id="A0AA35WJQ8"/>
<evidence type="ECO:0000313" key="1">
    <source>
        <dbReference type="EMBL" id="CAI8022929.1"/>
    </source>
</evidence>
<evidence type="ECO:0008006" key="3">
    <source>
        <dbReference type="Google" id="ProtNLM"/>
    </source>
</evidence>
<comment type="caution">
    <text evidence="1">The sequence shown here is derived from an EMBL/GenBank/DDBJ whole genome shotgun (WGS) entry which is preliminary data.</text>
</comment>
<gene>
    <name evidence="1" type="ORF">GBAR_LOCUS13433</name>
</gene>